<evidence type="ECO:0000256" key="16">
    <source>
        <dbReference type="ARBA" id="ARBA00037814"/>
    </source>
</evidence>
<protein>
    <submittedName>
        <fullName evidence="23">Cupredoxin</fullName>
    </submittedName>
</protein>
<keyword evidence="6" id="KW-0479">Metal-binding</keyword>
<dbReference type="Pfam" id="PF07731">
    <property type="entry name" value="Cu-oxidase_2"/>
    <property type="match status" value="1"/>
</dbReference>
<name>A0AAE0HXM7_9PEZI</name>
<feature type="compositionally biased region" description="Gly residues" evidence="17">
    <location>
        <begin position="625"/>
        <end position="634"/>
    </location>
</feature>
<dbReference type="FunFam" id="2.60.40.420:FF:000022">
    <property type="entry name" value="FET5p Multicopper oxidase"/>
    <property type="match status" value="1"/>
</dbReference>
<feature type="region of interest" description="Disordered" evidence="17">
    <location>
        <begin position="594"/>
        <end position="634"/>
    </location>
</feature>
<sequence>MASSLVLLLGSIAVLASAATVTYDFNIEWVTANPDGMADRPVIGINGQWPLPIIEANVGDQIIVNAHNSLGDQQTSLHFHGLYMNGSTHMDGPTQVTQCPILPGSSFKYNFTVKQPGTYWYHSHTKGQYPDGLRAPLIIHDPESPFRDMYDEERILTVSDWYHDQMPGLIDFFISKANPTGAEPVPKSALFNETQNLTIPVEPGKTYLFRMVNIGAFAGQYIWFEGHNMTILEVDGVYTHPAEASMIYLSAAQRCSFLVTTRNETNENFAFMASMDTTLFDQLPEDLNYNVTGWLVYDAEKPMPEPAVLYEDFEPFDDMALVPWDNLTLLSEPDQVVQLDVIMDNLGDGANYAFFNNITYVSPKVPTLYTVLSSGDLASNPAIYGEYTHPFVLEKDQIVEIVVNNLDSGRHPFHLHGRAFQAVWRSEEEAGTFADSNVTSASFPEIPMRRDTLVLYPEGNIVLRFKADNPGVWLFHCHLEWHMQSGLAATFVEAPMEIQKTLTIPEDHYAACAAGQVPTVGNAAANLVDWLDLSAQNAPPDPLPKGFTTRGIVALVFSCLSGMLGVATIAWYGFAEAVSGGTPTPGTVAGVAAAAAAGTDGRDDASPAEVASAGKANDVVTSSGTRGGGGGDLR</sequence>
<dbReference type="InterPro" id="IPR011707">
    <property type="entry name" value="Cu-oxidase-like_N"/>
</dbReference>
<evidence type="ECO:0000256" key="19">
    <source>
        <dbReference type="SAM" id="SignalP"/>
    </source>
</evidence>
<evidence type="ECO:0000259" key="21">
    <source>
        <dbReference type="Pfam" id="PF07731"/>
    </source>
</evidence>
<evidence type="ECO:0000256" key="9">
    <source>
        <dbReference type="ARBA" id="ARBA00022989"/>
    </source>
</evidence>
<evidence type="ECO:0000256" key="4">
    <source>
        <dbReference type="ARBA" id="ARBA00022496"/>
    </source>
</evidence>
<evidence type="ECO:0000256" key="12">
    <source>
        <dbReference type="ARBA" id="ARBA00023008"/>
    </source>
</evidence>
<dbReference type="InterPro" id="IPR002355">
    <property type="entry name" value="Cu_oxidase_Cu_BS"/>
</dbReference>
<dbReference type="PANTHER" id="PTHR11709">
    <property type="entry name" value="MULTI-COPPER OXIDASE"/>
    <property type="match status" value="1"/>
</dbReference>
<keyword evidence="7 19" id="KW-0732">Signal</keyword>
<keyword evidence="8" id="KW-0677">Repeat</keyword>
<dbReference type="InterPro" id="IPR044130">
    <property type="entry name" value="CuRO_2_Fet3-like"/>
</dbReference>
<feature type="domain" description="Plastocyanin-like" evidence="21">
    <location>
        <begin position="360"/>
        <end position="495"/>
    </location>
</feature>
<evidence type="ECO:0000256" key="11">
    <source>
        <dbReference type="ARBA" id="ARBA00023004"/>
    </source>
</evidence>
<keyword evidence="3" id="KW-1003">Cell membrane</keyword>
<dbReference type="PROSITE" id="PS00079">
    <property type="entry name" value="MULTICOPPER_OXIDASE1"/>
    <property type="match status" value="1"/>
</dbReference>
<dbReference type="GO" id="GO:0005507">
    <property type="term" value="F:copper ion binding"/>
    <property type="evidence" value="ECO:0007669"/>
    <property type="project" value="InterPro"/>
</dbReference>
<dbReference type="GO" id="GO:0004322">
    <property type="term" value="F:ferroxidase activity"/>
    <property type="evidence" value="ECO:0007669"/>
    <property type="project" value="TreeGrafter"/>
</dbReference>
<dbReference type="GO" id="GO:0033215">
    <property type="term" value="P:reductive iron assimilation"/>
    <property type="evidence" value="ECO:0007669"/>
    <property type="project" value="TreeGrafter"/>
</dbReference>
<evidence type="ECO:0000256" key="3">
    <source>
        <dbReference type="ARBA" id="ARBA00022475"/>
    </source>
</evidence>
<dbReference type="EMBL" id="JAUEDM010000006">
    <property type="protein sequence ID" value="KAK3314752.1"/>
    <property type="molecule type" value="Genomic_DNA"/>
</dbReference>
<evidence type="ECO:0000256" key="2">
    <source>
        <dbReference type="ARBA" id="ARBA00022448"/>
    </source>
</evidence>
<evidence type="ECO:0000256" key="15">
    <source>
        <dbReference type="ARBA" id="ARBA00023180"/>
    </source>
</evidence>
<evidence type="ECO:0000259" key="20">
    <source>
        <dbReference type="Pfam" id="PF00394"/>
    </source>
</evidence>
<evidence type="ECO:0000256" key="10">
    <source>
        <dbReference type="ARBA" id="ARBA00023002"/>
    </source>
</evidence>
<keyword evidence="14 18" id="KW-0472">Membrane</keyword>
<organism evidence="23 24">
    <name type="scientific">Apodospora peruviana</name>
    <dbReference type="NCBI Taxonomy" id="516989"/>
    <lineage>
        <taxon>Eukaryota</taxon>
        <taxon>Fungi</taxon>
        <taxon>Dikarya</taxon>
        <taxon>Ascomycota</taxon>
        <taxon>Pezizomycotina</taxon>
        <taxon>Sordariomycetes</taxon>
        <taxon>Sordariomycetidae</taxon>
        <taxon>Sordariales</taxon>
        <taxon>Lasiosphaeriaceae</taxon>
        <taxon>Apodospora</taxon>
    </lineage>
</organism>
<reference evidence="23" key="1">
    <citation type="journal article" date="2023" name="Mol. Phylogenet. Evol.">
        <title>Genome-scale phylogeny and comparative genomics of the fungal order Sordariales.</title>
        <authorList>
            <person name="Hensen N."/>
            <person name="Bonometti L."/>
            <person name="Westerberg I."/>
            <person name="Brannstrom I.O."/>
            <person name="Guillou S."/>
            <person name="Cros-Aarteil S."/>
            <person name="Calhoun S."/>
            <person name="Haridas S."/>
            <person name="Kuo A."/>
            <person name="Mondo S."/>
            <person name="Pangilinan J."/>
            <person name="Riley R."/>
            <person name="LaButti K."/>
            <person name="Andreopoulos B."/>
            <person name="Lipzen A."/>
            <person name="Chen C."/>
            <person name="Yan M."/>
            <person name="Daum C."/>
            <person name="Ng V."/>
            <person name="Clum A."/>
            <person name="Steindorff A."/>
            <person name="Ohm R.A."/>
            <person name="Martin F."/>
            <person name="Silar P."/>
            <person name="Natvig D.O."/>
            <person name="Lalanne C."/>
            <person name="Gautier V."/>
            <person name="Ament-Velasquez S.L."/>
            <person name="Kruys A."/>
            <person name="Hutchinson M.I."/>
            <person name="Powell A.J."/>
            <person name="Barry K."/>
            <person name="Miller A.N."/>
            <person name="Grigoriev I.V."/>
            <person name="Debuchy R."/>
            <person name="Gladieux P."/>
            <person name="Hiltunen Thoren M."/>
            <person name="Johannesson H."/>
        </authorList>
    </citation>
    <scope>NUCLEOTIDE SEQUENCE</scope>
    <source>
        <strain evidence="23">CBS 118394</strain>
    </source>
</reference>
<dbReference type="PANTHER" id="PTHR11709:SF361">
    <property type="entry name" value="IRON TRANSPORT MULTICOPPER OXIDASE FET3"/>
    <property type="match status" value="1"/>
</dbReference>
<dbReference type="FunFam" id="2.60.40.420:FF:000024">
    <property type="entry name" value="FET5p Multicopper oxidase"/>
    <property type="match status" value="1"/>
</dbReference>
<feature type="domain" description="Plastocyanin-like" evidence="22">
    <location>
        <begin position="27"/>
        <end position="143"/>
    </location>
</feature>
<evidence type="ECO:0000256" key="17">
    <source>
        <dbReference type="SAM" id="MobiDB-lite"/>
    </source>
</evidence>
<dbReference type="InterPro" id="IPR001117">
    <property type="entry name" value="Cu-oxidase_2nd"/>
</dbReference>
<keyword evidence="4" id="KW-0410">Iron transport</keyword>
<keyword evidence="10" id="KW-0560">Oxidoreductase</keyword>
<keyword evidence="9 18" id="KW-1133">Transmembrane helix</keyword>
<proteinExistence type="inferred from homology"/>
<evidence type="ECO:0000256" key="14">
    <source>
        <dbReference type="ARBA" id="ARBA00023136"/>
    </source>
</evidence>
<dbReference type="CDD" id="cd13899">
    <property type="entry name" value="CuRO_3_Fet3p"/>
    <property type="match status" value="1"/>
</dbReference>
<evidence type="ECO:0000256" key="13">
    <source>
        <dbReference type="ARBA" id="ARBA00023065"/>
    </source>
</evidence>
<dbReference type="InterPro" id="IPR008972">
    <property type="entry name" value="Cupredoxin"/>
</dbReference>
<evidence type="ECO:0000256" key="18">
    <source>
        <dbReference type="SAM" id="Phobius"/>
    </source>
</evidence>
<comment type="caution">
    <text evidence="23">The sequence shown here is derived from an EMBL/GenBank/DDBJ whole genome shotgun (WGS) entry which is preliminary data.</text>
</comment>
<dbReference type="InterPro" id="IPR045087">
    <property type="entry name" value="Cu-oxidase_fam"/>
</dbReference>
<feature type="signal peptide" evidence="19">
    <location>
        <begin position="1"/>
        <end position="18"/>
    </location>
</feature>
<keyword evidence="24" id="KW-1185">Reference proteome</keyword>
<accession>A0AAE0HXM7</accession>
<keyword evidence="5 18" id="KW-0812">Transmembrane</keyword>
<evidence type="ECO:0000256" key="5">
    <source>
        <dbReference type="ARBA" id="ARBA00022692"/>
    </source>
</evidence>
<feature type="transmembrane region" description="Helical" evidence="18">
    <location>
        <begin position="552"/>
        <end position="574"/>
    </location>
</feature>
<feature type="domain" description="Plastocyanin-like" evidence="20">
    <location>
        <begin position="153"/>
        <end position="298"/>
    </location>
</feature>
<keyword evidence="13" id="KW-0406">Ion transport</keyword>
<dbReference type="GO" id="GO:0010106">
    <property type="term" value="P:cellular response to iron ion starvation"/>
    <property type="evidence" value="ECO:0007669"/>
    <property type="project" value="TreeGrafter"/>
</dbReference>
<dbReference type="Gene3D" id="2.60.40.420">
    <property type="entry name" value="Cupredoxins - blue copper proteins"/>
    <property type="match status" value="3"/>
</dbReference>
<dbReference type="InterPro" id="IPR011706">
    <property type="entry name" value="Cu-oxidase_C"/>
</dbReference>
<evidence type="ECO:0000256" key="7">
    <source>
        <dbReference type="ARBA" id="ARBA00022729"/>
    </source>
</evidence>
<keyword evidence="11" id="KW-0408">Iron</keyword>
<keyword evidence="2" id="KW-0813">Transport</keyword>
<comment type="similarity">
    <text evidence="1">Belongs to the multicopper oxidase family.</text>
</comment>
<dbReference type="AlphaFoldDB" id="A0AAE0HXM7"/>
<comment type="subcellular location">
    <subcellularLocation>
        <location evidence="16">Cell membrane</location>
        <topology evidence="16">Single-pass type I membrane protein</topology>
        <orientation evidence="16">Extracellular side</orientation>
    </subcellularLocation>
</comment>
<dbReference type="SUPFAM" id="SSF49503">
    <property type="entry name" value="Cupredoxins"/>
    <property type="match status" value="3"/>
</dbReference>
<evidence type="ECO:0000256" key="6">
    <source>
        <dbReference type="ARBA" id="ARBA00022723"/>
    </source>
</evidence>
<evidence type="ECO:0000313" key="23">
    <source>
        <dbReference type="EMBL" id="KAK3314752.1"/>
    </source>
</evidence>
<reference evidence="23" key="2">
    <citation type="submission" date="2023-06" db="EMBL/GenBank/DDBJ databases">
        <authorList>
            <consortium name="Lawrence Berkeley National Laboratory"/>
            <person name="Haridas S."/>
            <person name="Hensen N."/>
            <person name="Bonometti L."/>
            <person name="Westerberg I."/>
            <person name="Brannstrom I.O."/>
            <person name="Guillou S."/>
            <person name="Cros-Aarteil S."/>
            <person name="Calhoun S."/>
            <person name="Kuo A."/>
            <person name="Mondo S."/>
            <person name="Pangilinan J."/>
            <person name="Riley R."/>
            <person name="Labutti K."/>
            <person name="Andreopoulos B."/>
            <person name="Lipzen A."/>
            <person name="Chen C."/>
            <person name="Yanf M."/>
            <person name="Daum C."/>
            <person name="Ng V."/>
            <person name="Clum A."/>
            <person name="Steindorff A."/>
            <person name="Ohm R."/>
            <person name="Martin F."/>
            <person name="Silar P."/>
            <person name="Natvig D."/>
            <person name="Lalanne C."/>
            <person name="Gautier V."/>
            <person name="Ament-Velasquez S.L."/>
            <person name="Kruys A."/>
            <person name="Hutchinson M.I."/>
            <person name="Powell A.J."/>
            <person name="Barry K."/>
            <person name="Miller A.N."/>
            <person name="Grigoriev I.V."/>
            <person name="Debuchy R."/>
            <person name="Gladieux P."/>
            <person name="Thoren M.H."/>
            <person name="Johannesson H."/>
        </authorList>
    </citation>
    <scope>NUCLEOTIDE SEQUENCE</scope>
    <source>
        <strain evidence="23">CBS 118394</strain>
    </source>
</reference>
<dbReference type="FunFam" id="2.60.40.420:FF:000025">
    <property type="entry name" value="FET5p Multicopper oxidase"/>
    <property type="match status" value="1"/>
</dbReference>
<gene>
    <name evidence="23" type="ORF">B0H66DRAFT_576869</name>
</gene>
<dbReference type="CDD" id="cd13877">
    <property type="entry name" value="CuRO_2_Fet3p_like"/>
    <property type="match status" value="1"/>
</dbReference>
<evidence type="ECO:0000259" key="22">
    <source>
        <dbReference type="Pfam" id="PF07732"/>
    </source>
</evidence>
<evidence type="ECO:0000256" key="8">
    <source>
        <dbReference type="ARBA" id="ARBA00022737"/>
    </source>
</evidence>
<dbReference type="GO" id="GO:0033573">
    <property type="term" value="C:high-affinity iron permease complex"/>
    <property type="evidence" value="ECO:0007669"/>
    <property type="project" value="TreeGrafter"/>
</dbReference>
<keyword evidence="12" id="KW-0186">Copper</keyword>
<dbReference type="InterPro" id="IPR033138">
    <property type="entry name" value="Cu_oxidase_CS"/>
</dbReference>
<dbReference type="Proteomes" id="UP001283341">
    <property type="component" value="Unassembled WGS sequence"/>
</dbReference>
<dbReference type="Pfam" id="PF00394">
    <property type="entry name" value="Cu-oxidase"/>
    <property type="match status" value="1"/>
</dbReference>
<evidence type="ECO:0000313" key="24">
    <source>
        <dbReference type="Proteomes" id="UP001283341"/>
    </source>
</evidence>
<keyword evidence="15" id="KW-0325">Glycoprotein</keyword>
<evidence type="ECO:0000256" key="1">
    <source>
        <dbReference type="ARBA" id="ARBA00010609"/>
    </source>
</evidence>
<dbReference type="CDD" id="cd13851">
    <property type="entry name" value="CuRO_1_Fet3p"/>
    <property type="match status" value="1"/>
</dbReference>
<dbReference type="Pfam" id="PF07732">
    <property type="entry name" value="Cu-oxidase_3"/>
    <property type="match status" value="1"/>
</dbReference>
<feature type="chain" id="PRO_5042153546" evidence="19">
    <location>
        <begin position="19"/>
        <end position="634"/>
    </location>
</feature>
<dbReference type="PROSITE" id="PS00080">
    <property type="entry name" value="MULTICOPPER_OXIDASE2"/>
    <property type="match status" value="1"/>
</dbReference>